<feature type="region of interest" description="Disordered" evidence="8">
    <location>
        <begin position="332"/>
        <end position="365"/>
    </location>
</feature>
<feature type="compositionally biased region" description="Acidic residues" evidence="8">
    <location>
        <begin position="341"/>
        <end position="357"/>
    </location>
</feature>
<dbReference type="SUPFAM" id="SSF54768">
    <property type="entry name" value="dsRNA-binding domain-like"/>
    <property type="match status" value="1"/>
</dbReference>
<dbReference type="SUPFAM" id="SSF69065">
    <property type="entry name" value="RNase III domain-like"/>
    <property type="match status" value="1"/>
</dbReference>
<dbReference type="InterPro" id="IPR044443">
    <property type="entry name" value="Ribosomal_mL44_DSRM_fung"/>
</dbReference>
<dbReference type="GeneID" id="87876775"/>
<comment type="caution">
    <text evidence="10">The sequence shown here is derived from an EMBL/GenBank/DDBJ whole genome shotgun (WGS) entry which is preliminary data.</text>
</comment>
<evidence type="ECO:0000256" key="2">
    <source>
        <dbReference type="ARBA" id="ARBA00022884"/>
    </source>
</evidence>
<dbReference type="InterPro" id="IPR036389">
    <property type="entry name" value="RNase_III_sf"/>
</dbReference>
<dbReference type="InterPro" id="IPR014720">
    <property type="entry name" value="dsRBD_dom"/>
</dbReference>
<dbReference type="PROSITE" id="PS50142">
    <property type="entry name" value="RNASE_3_2"/>
    <property type="match status" value="1"/>
</dbReference>
<evidence type="ECO:0000256" key="3">
    <source>
        <dbReference type="ARBA" id="ARBA00022980"/>
    </source>
</evidence>
<evidence type="ECO:0000313" key="11">
    <source>
        <dbReference type="Proteomes" id="UP001285908"/>
    </source>
</evidence>
<dbReference type="RefSeq" id="XP_062689900.1">
    <property type="nucleotide sequence ID" value="XM_062839153.1"/>
</dbReference>
<dbReference type="GO" id="GO:0003735">
    <property type="term" value="F:structural constituent of ribosome"/>
    <property type="evidence" value="ECO:0007669"/>
    <property type="project" value="TreeGrafter"/>
</dbReference>
<dbReference type="EMBL" id="JAULSX010000007">
    <property type="protein sequence ID" value="KAK3487773.1"/>
    <property type="molecule type" value="Genomic_DNA"/>
</dbReference>
<evidence type="ECO:0000256" key="7">
    <source>
        <dbReference type="ARBA" id="ARBA00035187"/>
    </source>
</evidence>
<dbReference type="GO" id="GO:0006396">
    <property type="term" value="P:RNA processing"/>
    <property type="evidence" value="ECO:0007669"/>
    <property type="project" value="InterPro"/>
</dbReference>
<feature type="region of interest" description="Disordered" evidence="8">
    <location>
        <begin position="122"/>
        <end position="154"/>
    </location>
</feature>
<keyword evidence="4" id="KW-0496">Mitochondrion</keyword>
<dbReference type="GO" id="GO:0003725">
    <property type="term" value="F:double-stranded RNA binding"/>
    <property type="evidence" value="ECO:0007669"/>
    <property type="project" value="InterPro"/>
</dbReference>
<name>A0AAJ0I1S6_9PEZI</name>
<sequence length="522" mass="56520">MSLVLTGAEGACDRRAAGGGRAAPACPPHFPPRDHRLTTCPSDFPHSILSLAGPPDGAHLRNLGPSTSTSGCRADHHPSNISPMKRIATPSLTSRLLVAARSGVSPATAAIRSRSAISVRSQSTAALAQHDASHDLNNDRFPPLEPLPPAAESLPSPLPERALTSAKLAALHARLNLSPKIPLQTLARTLVDASADENPQFNNANLAFVGQTLINYHIAEWLLCKYPRLPQGILFSAMKAYAGPKPLLQIARSWGVDTAAVPGGEVDPGLLQFDALKPGVSITNFGYKRTELAYLEKFKWRRGMASRVVLDDDFGDVVRSDPKVAADLEKAMEEQDQDKTPDEEEAEMVANEQDQDVSYDRYGNPDTRAAAERAHAYFVRAVVGAIYAHCGREAAKAFVKAHIMSRTLDIAKLFEFKYPTRELAALCAREDFEAPVARLLSETGRQSRTPVFVVGIYSGSDKLGEGAASSLDHARFKAAMNALKAWYLYSPGENPRVPSDMLEEGAKPWTPAYIDMGEVISR</sequence>
<evidence type="ECO:0000256" key="5">
    <source>
        <dbReference type="ARBA" id="ARBA00023274"/>
    </source>
</evidence>
<dbReference type="FunFam" id="3.30.160.20:FF:000043">
    <property type="entry name" value="60S ribosomal protein L3"/>
    <property type="match status" value="1"/>
</dbReference>
<comment type="subcellular location">
    <subcellularLocation>
        <location evidence="1">Mitochondrion</location>
    </subcellularLocation>
</comment>
<dbReference type="InterPro" id="IPR000999">
    <property type="entry name" value="RNase_III_dom"/>
</dbReference>
<evidence type="ECO:0000256" key="1">
    <source>
        <dbReference type="ARBA" id="ARBA00004173"/>
    </source>
</evidence>
<dbReference type="PANTHER" id="PTHR11207:SF32">
    <property type="entry name" value="LARGE RIBOSOMAL SUBUNIT PROTEIN ML44"/>
    <property type="match status" value="1"/>
</dbReference>
<dbReference type="Proteomes" id="UP001285908">
    <property type="component" value="Unassembled WGS sequence"/>
</dbReference>
<keyword evidence="5" id="KW-0687">Ribonucleoprotein</keyword>
<accession>A0AAJ0I1S6</accession>
<evidence type="ECO:0000259" key="9">
    <source>
        <dbReference type="PROSITE" id="PS50142"/>
    </source>
</evidence>
<feature type="region of interest" description="Disordered" evidence="8">
    <location>
        <begin position="65"/>
        <end position="85"/>
    </location>
</feature>
<evidence type="ECO:0000256" key="8">
    <source>
        <dbReference type="SAM" id="MobiDB-lite"/>
    </source>
</evidence>
<keyword evidence="3" id="KW-0689">Ribosomal protein</keyword>
<dbReference type="AlphaFoldDB" id="A0AAJ0I1S6"/>
<dbReference type="Gene3D" id="1.10.1520.10">
    <property type="entry name" value="Ribonuclease III domain"/>
    <property type="match status" value="1"/>
</dbReference>
<gene>
    <name evidence="10" type="ORF">B0T23DRAFT_406999</name>
</gene>
<protein>
    <recommendedName>
        <fullName evidence="7">Large ribosomal subunit protein mL44</fullName>
    </recommendedName>
</protein>
<dbReference type="InterPro" id="IPR044444">
    <property type="entry name" value="Ribosomal_mL44_DSRM_metazoa"/>
</dbReference>
<evidence type="ECO:0000313" key="10">
    <source>
        <dbReference type="EMBL" id="KAK3487773.1"/>
    </source>
</evidence>
<feature type="domain" description="RNase III" evidence="9">
    <location>
        <begin position="168"/>
        <end position="257"/>
    </location>
</feature>
<dbReference type="Gene3D" id="3.30.160.20">
    <property type="match status" value="1"/>
</dbReference>
<dbReference type="SMART" id="SM00535">
    <property type="entry name" value="RIBOc"/>
    <property type="match status" value="1"/>
</dbReference>
<evidence type="ECO:0000256" key="4">
    <source>
        <dbReference type="ARBA" id="ARBA00023128"/>
    </source>
</evidence>
<organism evidence="10 11">
    <name type="scientific">Neurospora hispaniola</name>
    <dbReference type="NCBI Taxonomy" id="588809"/>
    <lineage>
        <taxon>Eukaryota</taxon>
        <taxon>Fungi</taxon>
        <taxon>Dikarya</taxon>
        <taxon>Ascomycota</taxon>
        <taxon>Pezizomycotina</taxon>
        <taxon>Sordariomycetes</taxon>
        <taxon>Sordariomycetidae</taxon>
        <taxon>Sordariales</taxon>
        <taxon>Sordariaceae</taxon>
        <taxon>Neurospora</taxon>
    </lineage>
</organism>
<evidence type="ECO:0000256" key="6">
    <source>
        <dbReference type="ARBA" id="ARBA00024034"/>
    </source>
</evidence>
<dbReference type="CDD" id="cd19873">
    <property type="entry name" value="DSRM_MRPL3_like"/>
    <property type="match status" value="1"/>
</dbReference>
<dbReference type="GO" id="GO:0005739">
    <property type="term" value="C:mitochondrion"/>
    <property type="evidence" value="ECO:0007669"/>
    <property type="project" value="TreeGrafter"/>
</dbReference>
<dbReference type="GO" id="GO:0004525">
    <property type="term" value="F:ribonuclease III activity"/>
    <property type="evidence" value="ECO:0007669"/>
    <property type="project" value="InterPro"/>
</dbReference>
<dbReference type="Pfam" id="PF22892">
    <property type="entry name" value="DSRM_MRPL44"/>
    <property type="match status" value="1"/>
</dbReference>
<keyword evidence="11" id="KW-1185">Reference proteome</keyword>
<reference evidence="10 11" key="1">
    <citation type="journal article" date="2023" name="Mol. Phylogenet. Evol.">
        <title>Genome-scale phylogeny and comparative genomics of the fungal order Sordariales.</title>
        <authorList>
            <person name="Hensen N."/>
            <person name="Bonometti L."/>
            <person name="Westerberg I."/>
            <person name="Brannstrom I.O."/>
            <person name="Guillou S."/>
            <person name="Cros-Aarteil S."/>
            <person name="Calhoun S."/>
            <person name="Haridas S."/>
            <person name="Kuo A."/>
            <person name="Mondo S."/>
            <person name="Pangilinan J."/>
            <person name="Riley R."/>
            <person name="LaButti K."/>
            <person name="Andreopoulos B."/>
            <person name="Lipzen A."/>
            <person name="Chen C."/>
            <person name="Yan M."/>
            <person name="Daum C."/>
            <person name="Ng V."/>
            <person name="Clum A."/>
            <person name="Steindorff A."/>
            <person name="Ohm R.A."/>
            <person name="Martin F."/>
            <person name="Silar P."/>
            <person name="Natvig D.O."/>
            <person name="Lalanne C."/>
            <person name="Gautier V."/>
            <person name="Ament-Velasquez S.L."/>
            <person name="Kruys A."/>
            <person name="Hutchinson M.I."/>
            <person name="Powell A.J."/>
            <person name="Barry K."/>
            <person name="Miller A.N."/>
            <person name="Grigoriev I.V."/>
            <person name="Debuchy R."/>
            <person name="Gladieux P."/>
            <person name="Hiltunen Thoren M."/>
            <person name="Johannesson H."/>
        </authorList>
    </citation>
    <scope>NUCLEOTIDE SEQUENCE [LARGE SCALE GENOMIC DNA]</scope>
    <source>
        <strain evidence="10 11">FGSC 10403</strain>
    </source>
</reference>
<keyword evidence="2" id="KW-0694">RNA-binding</keyword>
<comment type="similarity">
    <text evidence="6">Belongs to the ribonuclease III family. Mitochondrion-specific ribosomal protein mL44 subfamily.</text>
</comment>
<dbReference type="SMART" id="SM00358">
    <property type="entry name" value="DSRM"/>
    <property type="match status" value="1"/>
</dbReference>
<proteinExistence type="inferred from homology"/>
<dbReference type="PANTHER" id="PTHR11207">
    <property type="entry name" value="RIBONUCLEASE III"/>
    <property type="match status" value="1"/>
</dbReference>